<comment type="caution">
    <text evidence="6">The sequence shown here is derived from an EMBL/GenBank/DDBJ whole genome shotgun (WGS) entry which is preliminary data.</text>
</comment>
<dbReference type="PANTHER" id="PTHR12599">
    <property type="entry name" value="PTERIN-4-ALPHA-CARBINOLAMINE DEHYDRATASE"/>
    <property type="match status" value="1"/>
</dbReference>
<dbReference type="OrthoDB" id="277398at2759"/>
<dbReference type="EMBL" id="ML996084">
    <property type="protein sequence ID" value="KAF2153655.1"/>
    <property type="molecule type" value="Genomic_DNA"/>
</dbReference>
<dbReference type="GO" id="GO:0006729">
    <property type="term" value="P:tetrahydrobiopterin biosynthetic process"/>
    <property type="evidence" value="ECO:0007669"/>
    <property type="project" value="InterPro"/>
</dbReference>
<dbReference type="InterPro" id="IPR001533">
    <property type="entry name" value="Pterin_deHydtase"/>
</dbReference>
<comment type="similarity">
    <text evidence="2">Belongs to the pterin-4-alpha-carbinolamine dehydratase family.</text>
</comment>
<comment type="catalytic activity">
    <reaction evidence="1">
        <text>(4aS,6R)-4a-hydroxy-L-erythro-5,6,7,8-tetrahydrobiopterin = (6R)-L-erythro-6,7-dihydrobiopterin + H2O</text>
        <dbReference type="Rhea" id="RHEA:11920"/>
        <dbReference type="ChEBI" id="CHEBI:15377"/>
        <dbReference type="ChEBI" id="CHEBI:15642"/>
        <dbReference type="ChEBI" id="CHEBI:43120"/>
        <dbReference type="EC" id="4.2.1.96"/>
    </reaction>
</comment>
<name>A0A9P4J5N2_9PEZI</name>
<evidence type="ECO:0000256" key="1">
    <source>
        <dbReference type="ARBA" id="ARBA00001554"/>
    </source>
</evidence>
<dbReference type="Pfam" id="PF01329">
    <property type="entry name" value="Pterin_4a"/>
    <property type="match status" value="1"/>
</dbReference>
<feature type="non-terminal residue" evidence="6">
    <location>
        <position position="1"/>
    </location>
</feature>
<accession>A0A9P4J5N2</accession>
<dbReference type="PANTHER" id="PTHR12599:SF0">
    <property type="entry name" value="PTERIN-4-ALPHA-CARBINOLAMINE DEHYDRATASE"/>
    <property type="match status" value="1"/>
</dbReference>
<dbReference type="SUPFAM" id="SSF55248">
    <property type="entry name" value="PCD-like"/>
    <property type="match status" value="1"/>
</dbReference>
<evidence type="ECO:0000313" key="7">
    <source>
        <dbReference type="Proteomes" id="UP000799439"/>
    </source>
</evidence>
<evidence type="ECO:0000256" key="2">
    <source>
        <dbReference type="ARBA" id="ARBA00006472"/>
    </source>
</evidence>
<proteinExistence type="inferred from homology"/>
<dbReference type="InterPro" id="IPR036428">
    <property type="entry name" value="PCD_sf"/>
</dbReference>
<keyword evidence="4" id="KW-0456">Lyase</keyword>
<dbReference type="AlphaFoldDB" id="A0A9P4J5N2"/>
<dbReference type="CDD" id="cd00488">
    <property type="entry name" value="PCD_DCoH"/>
    <property type="match status" value="1"/>
</dbReference>
<evidence type="ECO:0000256" key="5">
    <source>
        <dbReference type="ARBA" id="ARBA00030497"/>
    </source>
</evidence>
<dbReference type="EC" id="4.2.1.96" evidence="3"/>
<feature type="non-terminal residue" evidence="6">
    <location>
        <position position="109"/>
    </location>
</feature>
<dbReference type="Gene3D" id="3.30.1360.20">
    <property type="entry name" value="Transcriptional coactivator/pterin dehydratase"/>
    <property type="match status" value="1"/>
</dbReference>
<dbReference type="GO" id="GO:0008124">
    <property type="term" value="F:4-alpha-hydroxytetrahydrobiopterin dehydratase activity"/>
    <property type="evidence" value="ECO:0007669"/>
    <property type="project" value="UniProtKB-EC"/>
</dbReference>
<protein>
    <recommendedName>
        <fullName evidence="3">4a-hydroxytetrahydrobiopterin dehydratase</fullName>
        <ecNumber evidence="3">4.2.1.96</ecNumber>
    </recommendedName>
    <alternativeName>
        <fullName evidence="5">4-alpha-hydroxy-tetrahydropterin dehydratase</fullName>
    </alternativeName>
</protein>
<sequence length="109" mass="12488">RWVLLPSGKGMERVVRFKTFKAAWAFMDNVAAKCKETRHHPEWTNIYNKTHIVWTTHSPPGLSSKDIVMAKYCDEAAAEAGEVEPTKDQARDDELLFTSRRMEANECCT</sequence>
<keyword evidence="7" id="KW-1185">Reference proteome</keyword>
<evidence type="ECO:0000256" key="3">
    <source>
        <dbReference type="ARBA" id="ARBA00013252"/>
    </source>
</evidence>
<organism evidence="6 7">
    <name type="scientific">Myriangium duriaei CBS 260.36</name>
    <dbReference type="NCBI Taxonomy" id="1168546"/>
    <lineage>
        <taxon>Eukaryota</taxon>
        <taxon>Fungi</taxon>
        <taxon>Dikarya</taxon>
        <taxon>Ascomycota</taxon>
        <taxon>Pezizomycotina</taxon>
        <taxon>Dothideomycetes</taxon>
        <taxon>Dothideomycetidae</taxon>
        <taxon>Myriangiales</taxon>
        <taxon>Myriangiaceae</taxon>
        <taxon>Myriangium</taxon>
    </lineage>
</organism>
<evidence type="ECO:0000313" key="6">
    <source>
        <dbReference type="EMBL" id="KAF2153655.1"/>
    </source>
</evidence>
<gene>
    <name evidence="6" type="ORF">K461DRAFT_206653</name>
</gene>
<dbReference type="Proteomes" id="UP000799439">
    <property type="component" value="Unassembled WGS sequence"/>
</dbReference>
<evidence type="ECO:0000256" key="4">
    <source>
        <dbReference type="ARBA" id="ARBA00023239"/>
    </source>
</evidence>
<reference evidence="6" key="1">
    <citation type="journal article" date="2020" name="Stud. Mycol.">
        <title>101 Dothideomycetes genomes: a test case for predicting lifestyles and emergence of pathogens.</title>
        <authorList>
            <person name="Haridas S."/>
            <person name="Albert R."/>
            <person name="Binder M."/>
            <person name="Bloem J."/>
            <person name="Labutti K."/>
            <person name="Salamov A."/>
            <person name="Andreopoulos B."/>
            <person name="Baker S."/>
            <person name="Barry K."/>
            <person name="Bills G."/>
            <person name="Bluhm B."/>
            <person name="Cannon C."/>
            <person name="Castanera R."/>
            <person name="Culley D."/>
            <person name="Daum C."/>
            <person name="Ezra D."/>
            <person name="Gonzalez J."/>
            <person name="Henrissat B."/>
            <person name="Kuo A."/>
            <person name="Liang C."/>
            <person name="Lipzen A."/>
            <person name="Lutzoni F."/>
            <person name="Magnuson J."/>
            <person name="Mondo S."/>
            <person name="Nolan M."/>
            <person name="Ohm R."/>
            <person name="Pangilinan J."/>
            <person name="Park H.-J."/>
            <person name="Ramirez L."/>
            <person name="Alfaro M."/>
            <person name="Sun H."/>
            <person name="Tritt A."/>
            <person name="Yoshinaga Y."/>
            <person name="Zwiers L.-H."/>
            <person name="Turgeon B."/>
            <person name="Goodwin S."/>
            <person name="Spatafora J."/>
            <person name="Crous P."/>
            <person name="Grigoriev I."/>
        </authorList>
    </citation>
    <scope>NUCLEOTIDE SEQUENCE</scope>
    <source>
        <strain evidence="6">CBS 260.36</strain>
    </source>
</reference>